<dbReference type="EMBL" id="JAFEJA010000002">
    <property type="protein sequence ID" value="MBM9623890.1"/>
    <property type="molecule type" value="Genomic_DNA"/>
</dbReference>
<dbReference type="RefSeq" id="WP_205377956.1">
    <property type="nucleotide sequence ID" value="NZ_JAFEJA010000002.1"/>
</dbReference>
<reference evidence="2 3" key="1">
    <citation type="journal article" date="2016" name="Arch. Microbiol.">
        <title>Streptomyces zhihengii sp. nov., isolated from rhizospheric soil of Psammosilene tunicoides.</title>
        <authorList>
            <person name="Huang M.J."/>
            <person name="Fei J.J."/>
            <person name="Salam N."/>
            <person name="Kim C.J."/>
            <person name="Hozzein W.N."/>
            <person name="Xiao M."/>
            <person name="Huang H.Q."/>
            <person name="Li W.J."/>
        </authorList>
    </citation>
    <scope>NUCLEOTIDE SEQUENCE [LARGE SCALE GENOMIC DNA]</scope>
    <source>
        <strain evidence="2 3">YIM T102</strain>
    </source>
</reference>
<comment type="caution">
    <text evidence="2">The sequence shown here is derived from an EMBL/GenBank/DDBJ whole genome shotgun (WGS) entry which is preliminary data.</text>
</comment>
<evidence type="ECO:0000256" key="1">
    <source>
        <dbReference type="SAM" id="MobiDB-lite"/>
    </source>
</evidence>
<gene>
    <name evidence="2" type="ORF">JE024_35480</name>
</gene>
<sequence length="67" mass="7078">MTKVMSGGRDECALTLNPRGSRSDGEVSDEQGFNEPSAVCHIAAAPFRVVHVSTDGMPSTAELTQID</sequence>
<feature type="region of interest" description="Disordered" evidence="1">
    <location>
        <begin position="1"/>
        <end position="32"/>
    </location>
</feature>
<organism evidence="2 3">
    <name type="scientific">Streptomyces zhihengii</name>
    <dbReference type="NCBI Taxonomy" id="1818004"/>
    <lineage>
        <taxon>Bacteria</taxon>
        <taxon>Bacillati</taxon>
        <taxon>Actinomycetota</taxon>
        <taxon>Actinomycetes</taxon>
        <taxon>Kitasatosporales</taxon>
        <taxon>Streptomycetaceae</taxon>
        <taxon>Streptomyces</taxon>
    </lineage>
</organism>
<keyword evidence="3" id="KW-1185">Reference proteome</keyword>
<evidence type="ECO:0000313" key="2">
    <source>
        <dbReference type="EMBL" id="MBM9623890.1"/>
    </source>
</evidence>
<dbReference type="Proteomes" id="UP000664109">
    <property type="component" value="Unassembled WGS sequence"/>
</dbReference>
<accession>A0ABS2V2D2</accession>
<protein>
    <submittedName>
        <fullName evidence="2">Uncharacterized protein</fullName>
    </submittedName>
</protein>
<name>A0ABS2V2D2_9ACTN</name>
<evidence type="ECO:0000313" key="3">
    <source>
        <dbReference type="Proteomes" id="UP000664109"/>
    </source>
</evidence>
<proteinExistence type="predicted"/>